<reference evidence="2 3" key="1">
    <citation type="submission" date="2020-08" db="EMBL/GenBank/DDBJ databases">
        <title>Description of novel Flavobacterium F-400 isolate.</title>
        <authorList>
            <person name="Saticioglu I."/>
            <person name="Duman M."/>
            <person name="Altun S."/>
        </authorList>
    </citation>
    <scope>NUCLEOTIDE SEQUENCE [LARGE SCALE GENOMIC DNA]</scope>
    <source>
        <strain evidence="2 3">F-400</strain>
    </source>
</reference>
<keyword evidence="1" id="KW-0732">Signal</keyword>
<name>A0ABR7JHC6_9FLAO</name>
<organism evidence="2 3">
    <name type="scientific">Flavobacterium turcicum</name>
    <dbReference type="NCBI Taxonomy" id="2764718"/>
    <lineage>
        <taxon>Bacteria</taxon>
        <taxon>Pseudomonadati</taxon>
        <taxon>Bacteroidota</taxon>
        <taxon>Flavobacteriia</taxon>
        <taxon>Flavobacteriales</taxon>
        <taxon>Flavobacteriaceae</taxon>
        <taxon>Flavobacterium</taxon>
    </lineage>
</organism>
<keyword evidence="3" id="KW-1185">Reference proteome</keyword>
<gene>
    <name evidence="2" type="ORF">H8R26_10750</name>
</gene>
<protein>
    <submittedName>
        <fullName evidence="2">Uncharacterized protein</fullName>
    </submittedName>
</protein>
<evidence type="ECO:0000256" key="1">
    <source>
        <dbReference type="SAM" id="SignalP"/>
    </source>
</evidence>
<feature type="signal peptide" evidence="1">
    <location>
        <begin position="1"/>
        <end position="23"/>
    </location>
</feature>
<evidence type="ECO:0000313" key="2">
    <source>
        <dbReference type="EMBL" id="MBC5863901.1"/>
    </source>
</evidence>
<evidence type="ECO:0000313" key="3">
    <source>
        <dbReference type="Proteomes" id="UP000621670"/>
    </source>
</evidence>
<feature type="chain" id="PRO_5045132182" evidence="1">
    <location>
        <begin position="24"/>
        <end position="215"/>
    </location>
</feature>
<dbReference type="EMBL" id="JACRUM010000005">
    <property type="protein sequence ID" value="MBC5863901.1"/>
    <property type="molecule type" value="Genomic_DNA"/>
</dbReference>
<proteinExistence type="predicted"/>
<sequence length="215" mass="23912">MKKITLLVASIFVLGGGIATATAATTSSIGGKSIIDFNNEDPIVFIERGIEFYVFPDGQIDFNTRPDAKGGMYYRTSPSRGTNKTYGAPMNNRKGDYGVRVSHDNLGRVRQVGNVFINYDAFDRVKRIGSVYMSYNRYALERVGGLELIYNRRGQIVDLVGSVKGGRSVYGSKGDYDDRYESKNDDTYYYRSDRNTSAIEAKVAANTAIVLNRNK</sequence>
<comment type="caution">
    <text evidence="2">The sequence shown here is derived from an EMBL/GenBank/DDBJ whole genome shotgun (WGS) entry which is preliminary data.</text>
</comment>
<dbReference type="Proteomes" id="UP000621670">
    <property type="component" value="Unassembled WGS sequence"/>
</dbReference>
<accession>A0ABR7JHC6</accession>
<dbReference type="RefSeq" id="WP_166135561.1">
    <property type="nucleotide sequence ID" value="NZ_JAAOBY010000004.1"/>
</dbReference>